<organism evidence="2">
    <name type="scientific">Amphimedon queenslandica</name>
    <name type="common">Sponge</name>
    <dbReference type="NCBI Taxonomy" id="400682"/>
    <lineage>
        <taxon>Eukaryota</taxon>
        <taxon>Metazoa</taxon>
        <taxon>Porifera</taxon>
        <taxon>Demospongiae</taxon>
        <taxon>Heteroscleromorpha</taxon>
        <taxon>Haplosclerida</taxon>
        <taxon>Niphatidae</taxon>
        <taxon>Amphimedon</taxon>
    </lineage>
</organism>
<dbReference type="AlphaFoldDB" id="A0A1X7V8N3"/>
<proteinExistence type="predicted"/>
<dbReference type="PANTHER" id="PTHR31569">
    <property type="entry name" value="SWIM-TYPE DOMAIN-CONTAINING PROTEIN"/>
    <property type="match status" value="1"/>
</dbReference>
<reference evidence="2" key="1">
    <citation type="submission" date="2017-05" db="UniProtKB">
        <authorList>
            <consortium name="EnsemblMetazoa"/>
        </authorList>
    </citation>
    <scope>IDENTIFICATION</scope>
</reference>
<protein>
    <recommendedName>
        <fullName evidence="1">ZSWIM1/3 RNaseH-like domain-containing protein</fullName>
    </recommendedName>
</protein>
<accession>A0A1X7V8N3</accession>
<dbReference type="eggNOG" id="ENOG502QVJ3">
    <property type="taxonomic scope" value="Eukaryota"/>
</dbReference>
<dbReference type="OrthoDB" id="92090at2759"/>
<evidence type="ECO:0000259" key="1">
    <source>
        <dbReference type="Pfam" id="PF21056"/>
    </source>
</evidence>
<name>A0A1X7V8N3_AMPQE</name>
<sequence length="220" mass="25468">MVLTRFLSLTGKAIMMKDVHNFAQKVKPGQRNDVQQLIAEMKKAEGAKVVLFTDSDKTVTSIYFQTKEIIQTFQAQPEILLIDATYKLNDLQMPLYVLLIVDGNGEREIICLWLTQCEDEGTLTYLVDEFKKHNENWLLVRCIMCDKDIMEIDVLVNCLPNAKMLICLFHTLQNMRREISTDKLGISQAERTMCLEVLTKIAYSQDESEYNQLHHQLKQC</sequence>
<dbReference type="Pfam" id="PF21056">
    <property type="entry name" value="ZSWIM1-3_RNaseH-like"/>
    <property type="match status" value="1"/>
</dbReference>
<dbReference type="InterPro" id="IPR052579">
    <property type="entry name" value="Zinc_finger_SWIM"/>
</dbReference>
<dbReference type="InterPro" id="IPR048324">
    <property type="entry name" value="ZSWIM1-3_RNaseH-like"/>
</dbReference>
<dbReference type="STRING" id="400682.A0A1X7V8N3"/>
<dbReference type="PANTHER" id="PTHR31569:SF4">
    <property type="entry name" value="SWIM-TYPE DOMAIN-CONTAINING PROTEIN"/>
    <property type="match status" value="1"/>
</dbReference>
<dbReference type="EnsemblMetazoa" id="Aqu2.1.36348_001">
    <property type="protein sequence ID" value="Aqu2.1.36348_001"/>
    <property type="gene ID" value="Aqu2.1.36348"/>
</dbReference>
<dbReference type="InParanoid" id="A0A1X7V8N3"/>
<evidence type="ECO:0000313" key="2">
    <source>
        <dbReference type="EnsemblMetazoa" id="Aqu2.1.36348_001"/>
    </source>
</evidence>
<dbReference type="OMA" id="HETIEIS"/>
<feature type="domain" description="ZSWIM1/3 RNaseH-like" evidence="1">
    <location>
        <begin position="42"/>
        <end position="165"/>
    </location>
</feature>